<dbReference type="SUPFAM" id="SSF51261">
    <property type="entry name" value="Duplicated hybrid motif"/>
    <property type="match status" value="1"/>
</dbReference>
<dbReference type="EMBL" id="CP015518">
    <property type="protein sequence ID" value="APG25783.1"/>
    <property type="molecule type" value="Genomic_DNA"/>
</dbReference>
<accession>A0A1L3GIM7</accession>
<dbReference type="OrthoDB" id="9784703at2"/>
<dbReference type="Gene3D" id="2.70.70.10">
    <property type="entry name" value="Glucose Permease (Domain IIA)"/>
    <property type="match status" value="1"/>
</dbReference>
<sequence>MIWNRGLRFACLLAVSLVIMLGGVCPASAGDLARQRKNLKEIQGRIDNLSRQLKSSQQQEGSVEQELRKLENQLATLQGDSSRLQGRLSRLEKDIAAKEQHAGQLKTQITKQDQQVRRRLRVLYRRGEMRLFNLLFEQASPAKIAENFFYLARLVRRDRQLLKQFRDDWRTLHATLGELEQLRKDQRQRLDVLAASRRTLDKGRQTRQAALGNLRDNRAALKDELSQLRQKAKRLQSLLKTLETEKPREYSGASGPFGRKKGSLPWPGPGSLAVRFGSNFNAELGTRYESQGIELAQAAGSPIYAVAEGKVAFAKVFHGFGNMIILDHGGGYFTLYAQASQLLRKAGDTVAPGDKIGMSGFGGGKTLYFEIRKRGTPLDPLQWLKPRR</sequence>
<dbReference type="KEGG" id="pace:A6070_06780"/>
<evidence type="ECO:0000259" key="2">
    <source>
        <dbReference type="Pfam" id="PF01551"/>
    </source>
</evidence>
<dbReference type="Gene3D" id="6.10.250.3150">
    <property type="match status" value="1"/>
</dbReference>
<dbReference type="Pfam" id="PF01551">
    <property type="entry name" value="Peptidase_M23"/>
    <property type="match status" value="1"/>
</dbReference>
<name>A0A1L3GIM7_SYNAC</name>
<dbReference type="STRING" id="29542.A6070_06780"/>
<feature type="domain" description="M23ase beta-sheet core" evidence="2">
    <location>
        <begin position="290"/>
        <end position="380"/>
    </location>
</feature>
<evidence type="ECO:0000313" key="4">
    <source>
        <dbReference type="Proteomes" id="UP000182264"/>
    </source>
</evidence>
<dbReference type="PANTHER" id="PTHR21666:SF270">
    <property type="entry name" value="MUREIN HYDROLASE ACTIVATOR ENVC"/>
    <property type="match status" value="1"/>
</dbReference>
<dbReference type="PANTHER" id="PTHR21666">
    <property type="entry name" value="PEPTIDASE-RELATED"/>
    <property type="match status" value="1"/>
</dbReference>
<evidence type="ECO:0000256" key="1">
    <source>
        <dbReference type="SAM" id="Coils"/>
    </source>
</evidence>
<dbReference type="RefSeq" id="WP_072287626.1">
    <property type="nucleotide sequence ID" value="NZ_CP015455.1"/>
</dbReference>
<dbReference type="InterPro" id="IPR011055">
    <property type="entry name" value="Dup_hybrid_motif"/>
</dbReference>
<dbReference type="InterPro" id="IPR050570">
    <property type="entry name" value="Cell_wall_metabolism_enzyme"/>
</dbReference>
<protein>
    <recommendedName>
        <fullName evidence="2">M23ase beta-sheet core domain-containing protein</fullName>
    </recommendedName>
</protein>
<dbReference type="CDD" id="cd12797">
    <property type="entry name" value="M23_peptidase"/>
    <property type="match status" value="1"/>
</dbReference>
<keyword evidence="4" id="KW-1185">Reference proteome</keyword>
<dbReference type="InterPro" id="IPR016047">
    <property type="entry name" value="M23ase_b-sheet_dom"/>
</dbReference>
<keyword evidence="1" id="KW-0175">Coiled coil</keyword>
<gene>
    <name evidence="3" type="ORF">A7E75_12765</name>
</gene>
<feature type="coiled-coil region" evidence="1">
    <location>
        <begin position="32"/>
        <end position="108"/>
    </location>
</feature>
<dbReference type="Proteomes" id="UP000182264">
    <property type="component" value="Chromosome"/>
</dbReference>
<dbReference type="GO" id="GO:0004222">
    <property type="term" value="F:metalloendopeptidase activity"/>
    <property type="evidence" value="ECO:0007669"/>
    <property type="project" value="TreeGrafter"/>
</dbReference>
<organism evidence="3 4">
    <name type="scientific">Syntrophotalea acetylenica</name>
    <name type="common">Pelobacter acetylenicus</name>
    <dbReference type="NCBI Taxonomy" id="29542"/>
    <lineage>
        <taxon>Bacteria</taxon>
        <taxon>Pseudomonadati</taxon>
        <taxon>Thermodesulfobacteriota</taxon>
        <taxon>Desulfuromonadia</taxon>
        <taxon>Desulfuromonadales</taxon>
        <taxon>Syntrophotaleaceae</taxon>
        <taxon>Syntrophotalea</taxon>
    </lineage>
</organism>
<reference evidence="3 4" key="1">
    <citation type="journal article" date="2017" name="Genome Announc.">
        <title>Complete Genome Sequences of Two Acetylene-Fermenting Pelobacter acetylenicus Strains.</title>
        <authorList>
            <person name="Sutton J.M."/>
            <person name="Baesman S.M."/>
            <person name="Fierst J.L."/>
            <person name="Poret-Peterson A.T."/>
            <person name="Oremland R.S."/>
            <person name="Dunlap D.S."/>
            <person name="Akob D.M."/>
        </authorList>
    </citation>
    <scope>NUCLEOTIDE SEQUENCE [LARGE SCALE GENOMIC DNA]</scope>
    <source>
        <strain evidence="3 4">DSM 3247</strain>
    </source>
</reference>
<proteinExistence type="predicted"/>
<evidence type="ECO:0000313" key="3">
    <source>
        <dbReference type="EMBL" id="APG25783.1"/>
    </source>
</evidence>
<feature type="coiled-coil region" evidence="1">
    <location>
        <begin position="211"/>
        <end position="245"/>
    </location>
</feature>
<dbReference type="AlphaFoldDB" id="A0A1L3GIM7"/>